<dbReference type="SMART" id="SM00108">
    <property type="entry name" value="B_lectin"/>
    <property type="match status" value="1"/>
</dbReference>
<gene>
    <name evidence="23" type="ORF">DEO72_LG3g457</name>
</gene>
<dbReference type="Pfam" id="PF08276">
    <property type="entry name" value="PAN_2"/>
    <property type="match status" value="2"/>
</dbReference>
<keyword evidence="5" id="KW-0808">Transferase</keyword>
<evidence type="ECO:0000256" key="10">
    <source>
        <dbReference type="ARBA" id="ARBA00022777"/>
    </source>
</evidence>
<keyword evidence="11" id="KW-0067">ATP-binding</keyword>
<feature type="transmembrane region" description="Helical" evidence="19">
    <location>
        <begin position="989"/>
        <end position="1012"/>
    </location>
</feature>
<feature type="domain" description="Apple" evidence="22">
    <location>
        <begin position="503"/>
        <end position="584"/>
    </location>
</feature>
<dbReference type="PROSITE" id="PS50011">
    <property type="entry name" value="PROTEIN_KINASE_DOM"/>
    <property type="match status" value="2"/>
</dbReference>
<proteinExistence type="predicted"/>
<dbReference type="SMART" id="SM00220">
    <property type="entry name" value="S_TKc"/>
    <property type="match status" value="2"/>
</dbReference>
<dbReference type="InterPro" id="IPR003609">
    <property type="entry name" value="Pan_app"/>
</dbReference>
<evidence type="ECO:0000256" key="11">
    <source>
        <dbReference type="ARBA" id="ARBA00022840"/>
    </source>
</evidence>
<dbReference type="FunFam" id="3.30.200.20:FF:000142">
    <property type="entry name" value="Cysteine-rich receptor-like protein kinase 10"/>
    <property type="match status" value="1"/>
</dbReference>
<keyword evidence="6 19" id="KW-0812">Transmembrane</keyword>
<evidence type="ECO:0000256" key="18">
    <source>
        <dbReference type="ARBA" id="ARBA00048679"/>
    </source>
</evidence>
<keyword evidence="15" id="KW-0675">Receptor</keyword>
<dbReference type="Proteomes" id="UP000501690">
    <property type="component" value="Linkage Group LG3"/>
</dbReference>
<comment type="catalytic activity">
    <reaction evidence="17">
        <text>L-threonyl-[protein] + ATP = O-phospho-L-threonyl-[protein] + ADP + H(+)</text>
        <dbReference type="Rhea" id="RHEA:46608"/>
        <dbReference type="Rhea" id="RHEA-COMP:11060"/>
        <dbReference type="Rhea" id="RHEA-COMP:11605"/>
        <dbReference type="ChEBI" id="CHEBI:15378"/>
        <dbReference type="ChEBI" id="CHEBI:30013"/>
        <dbReference type="ChEBI" id="CHEBI:30616"/>
        <dbReference type="ChEBI" id="CHEBI:61977"/>
        <dbReference type="ChEBI" id="CHEBI:456216"/>
        <dbReference type="EC" id="2.7.11.1"/>
    </reaction>
</comment>
<dbReference type="SUPFAM" id="SSF51110">
    <property type="entry name" value="alpha-D-mannose-specific plant lectins"/>
    <property type="match status" value="1"/>
</dbReference>
<dbReference type="Pfam" id="PF07714">
    <property type="entry name" value="PK_Tyr_Ser-Thr"/>
    <property type="match status" value="3"/>
</dbReference>
<evidence type="ECO:0000256" key="19">
    <source>
        <dbReference type="SAM" id="Phobius"/>
    </source>
</evidence>
<keyword evidence="9" id="KW-0547">Nucleotide-binding</keyword>
<dbReference type="GO" id="GO:0005524">
    <property type="term" value="F:ATP binding"/>
    <property type="evidence" value="ECO:0007669"/>
    <property type="project" value="UniProtKB-KW"/>
</dbReference>
<dbReference type="GO" id="GO:0005886">
    <property type="term" value="C:plasma membrane"/>
    <property type="evidence" value="ECO:0007669"/>
    <property type="project" value="UniProtKB-SubCell"/>
</dbReference>
<evidence type="ECO:0000256" key="17">
    <source>
        <dbReference type="ARBA" id="ARBA00047899"/>
    </source>
</evidence>
<feature type="transmembrane region" description="Helical" evidence="19">
    <location>
        <begin position="604"/>
        <end position="627"/>
    </location>
</feature>
<evidence type="ECO:0000256" key="8">
    <source>
        <dbReference type="ARBA" id="ARBA00022737"/>
    </source>
</evidence>
<evidence type="ECO:0000313" key="24">
    <source>
        <dbReference type="Proteomes" id="UP000501690"/>
    </source>
</evidence>
<dbReference type="CDD" id="cd14066">
    <property type="entry name" value="STKc_IRAK"/>
    <property type="match status" value="1"/>
</dbReference>
<evidence type="ECO:0000256" key="2">
    <source>
        <dbReference type="ARBA" id="ARBA00012513"/>
    </source>
</evidence>
<keyword evidence="16" id="KW-0325">Glycoprotein</keyword>
<feature type="domain" description="Protein kinase" evidence="20">
    <location>
        <begin position="687"/>
        <end position="916"/>
    </location>
</feature>
<dbReference type="InterPro" id="IPR008271">
    <property type="entry name" value="Ser/Thr_kinase_AS"/>
</dbReference>
<evidence type="ECO:0000256" key="12">
    <source>
        <dbReference type="ARBA" id="ARBA00022989"/>
    </source>
</evidence>
<dbReference type="PANTHER" id="PTHR27002">
    <property type="entry name" value="RECEPTOR-LIKE SERINE/THREONINE-PROTEIN KINASE SD1-8"/>
    <property type="match status" value="1"/>
</dbReference>
<keyword evidence="24" id="KW-1185">Reference proteome</keyword>
<sequence>MLLWEYGMVGIIAWARLAGTGQGYTRALAQAKALVLSEAPSRSGERRSPKRARVRALARCFCFSLSEEPHLWAMVRNSLGSLGEIFGVVLQWSGHNSMTLLGGEQLGGEQRYPPQVQASTESDQVISYPFLFECLVCYPSTLAMIIKLLIRAEAREVVVGRCWCDDGRIGDAKALFTRSPSTLRRLTSEFVIANRHMLNPFGAYCYIAGREPKMVSCKPQNFVYALSFWWWITCNHVTSQKNSLKPGENLSSWGLVRSENGYGLGFQTLDNCCYLIISGLAPKYEYWPAWVGNRNQPVDRHARLLLSRSGVLKIESKHSKPIILYSSPQPSKNTVATLLDTGNFVLQQLHPNGTNTTLWQSFDYPTDNLFPGMKLGVNHKSGHKWSLVSWLTSEKPSLGAFELEWEPTERELIIKRRGKLCWASGKLENGGVMHDTHYVIVSNENESYFSITTFNEEHTRWALLETGQLINRNGVDNNVARADLCYGYNEDEGCQRWEEIPLCRHRGDVFDSRVGYPNENMATLLENSSYGLSDCQDMCWRNCTCFGFTYFDDDDGTGCVFFLWNSTTGTTVASGGHKFFVLTNKSHNKACVCKCRMLHAGKKMWIWITVVSVVAALLIICAIALAIKKTKSLLEEKKRKGVAENNMADLATSNRFSDVNAVDNEFKMVQNLNVFHYTLVLAATDDFSPENKLGQGGFGPVYKGILPSGHEVAIKRLSKTSRQGIVEFKNEVVLICELQHTNLVQLLGSKLLDWKKRFNIIGGISQGLLYLHKYSRLKVIHRDLKASNILLDENMNPKISDFGLARMFTQEESMRNTSRIIGTYGYMSPEYAMEGIFSTKSDVYSFGVLLLEIVSGRRNTSLYDVDLPLNLIGHLINRNGVDNNVARADLCYGYNEDEGCQRWEEIPLCRHRGDVFDSRVGYPNENMATLLENSSYGLSDCQDMCWRNCTCFGFTYFDDDDGTGCVFFLWNSTTACVCKCRMLHAGKKMWIWITVVSVVAALLIICAIALAIKKTKSLLEEKKRKGVAENNMADLATSNRFSDVNAVDNEFKMVQNLNVFHYTLVLAATDDFSPENKLGQGGFGPVYKGILPSGHEVAIKRLSKTSRQGIVEFKNEVVLICELQHTNLVQLLGYCIHEDERILIYEFMSNQSLDYYLFEDCNRSKLLDWKKRFNIIGGISQGLLYLHKYSRLKVIHRDLKASNILLDENMNPKISDFGLARMFTQEESMRNTSRIIGTYGYMSPEYAMEGIFSTKSDVYSFGVLLLEIVSGRRNTSLYDVDLPLNLIGHAWELWKEGEPLQLVDPSLSESFDIDEVKRCIQVGLLCVAQYANDRPTMCDVVSMLTNESSKLSLPQKPAFYLERSYFDNKTSSEELNTNSMEEITTST</sequence>
<evidence type="ECO:0000256" key="7">
    <source>
        <dbReference type="ARBA" id="ARBA00022729"/>
    </source>
</evidence>
<evidence type="ECO:0000256" key="5">
    <source>
        <dbReference type="ARBA" id="ARBA00022679"/>
    </source>
</evidence>
<dbReference type="InterPro" id="IPR001245">
    <property type="entry name" value="Ser-Thr/Tyr_kinase_cat_dom"/>
</dbReference>
<dbReference type="PROSITE" id="PS50927">
    <property type="entry name" value="BULB_LECTIN"/>
    <property type="match status" value="1"/>
</dbReference>
<dbReference type="PANTHER" id="PTHR27002:SF776">
    <property type="entry name" value="CYSTEINE-RICH RLK (RECEPTOR-LIKE KINASE) PROTEIN"/>
    <property type="match status" value="1"/>
</dbReference>
<evidence type="ECO:0000256" key="1">
    <source>
        <dbReference type="ARBA" id="ARBA00004251"/>
    </source>
</evidence>
<name>A0A4D6LBZ9_VIGUN</name>
<evidence type="ECO:0000256" key="4">
    <source>
        <dbReference type="ARBA" id="ARBA00022527"/>
    </source>
</evidence>
<keyword evidence="7" id="KW-0732">Signal</keyword>
<organism evidence="23 24">
    <name type="scientific">Vigna unguiculata</name>
    <name type="common">Cowpea</name>
    <dbReference type="NCBI Taxonomy" id="3917"/>
    <lineage>
        <taxon>Eukaryota</taxon>
        <taxon>Viridiplantae</taxon>
        <taxon>Streptophyta</taxon>
        <taxon>Embryophyta</taxon>
        <taxon>Tracheophyta</taxon>
        <taxon>Spermatophyta</taxon>
        <taxon>Magnoliopsida</taxon>
        <taxon>eudicotyledons</taxon>
        <taxon>Gunneridae</taxon>
        <taxon>Pentapetalae</taxon>
        <taxon>rosids</taxon>
        <taxon>fabids</taxon>
        <taxon>Fabales</taxon>
        <taxon>Fabaceae</taxon>
        <taxon>Papilionoideae</taxon>
        <taxon>50 kb inversion clade</taxon>
        <taxon>NPAAA clade</taxon>
        <taxon>indigoferoid/millettioid clade</taxon>
        <taxon>Phaseoleae</taxon>
        <taxon>Vigna</taxon>
    </lineage>
</organism>
<dbReference type="Pfam" id="PF01453">
    <property type="entry name" value="B_lectin"/>
    <property type="match status" value="1"/>
</dbReference>
<comment type="catalytic activity">
    <reaction evidence="18">
        <text>L-seryl-[protein] + ATP = O-phospho-L-seryl-[protein] + ADP + H(+)</text>
        <dbReference type="Rhea" id="RHEA:17989"/>
        <dbReference type="Rhea" id="RHEA-COMP:9863"/>
        <dbReference type="Rhea" id="RHEA-COMP:11604"/>
        <dbReference type="ChEBI" id="CHEBI:15378"/>
        <dbReference type="ChEBI" id="CHEBI:29999"/>
        <dbReference type="ChEBI" id="CHEBI:30616"/>
        <dbReference type="ChEBI" id="CHEBI:83421"/>
        <dbReference type="ChEBI" id="CHEBI:456216"/>
        <dbReference type="EC" id="2.7.11.1"/>
    </reaction>
</comment>
<keyword evidence="4" id="KW-0723">Serine/threonine-protein kinase</keyword>
<evidence type="ECO:0000256" key="6">
    <source>
        <dbReference type="ARBA" id="ARBA00022692"/>
    </source>
</evidence>
<evidence type="ECO:0000259" key="20">
    <source>
        <dbReference type="PROSITE" id="PS50011"/>
    </source>
</evidence>
<protein>
    <recommendedName>
        <fullName evidence="2">non-specific serine/threonine protein kinase</fullName>
        <ecNumber evidence="2">2.7.11.1</ecNumber>
    </recommendedName>
</protein>
<comment type="subcellular location">
    <subcellularLocation>
        <location evidence="1">Cell membrane</location>
        <topology evidence="1">Single-pass type I membrane protein</topology>
    </subcellularLocation>
</comment>
<dbReference type="SUPFAM" id="SSF56112">
    <property type="entry name" value="Protein kinase-like (PK-like)"/>
    <property type="match status" value="2"/>
</dbReference>
<evidence type="ECO:0000259" key="21">
    <source>
        <dbReference type="PROSITE" id="PS50927"/>
    </source>
</evidence>
<keyword evidence="13 19" id="KW-0472">Membrane</keyword>
<feature type="domain" description="Bulb-type lectin" evidence="21">
    <location>
        <begin position="241"/>
        <end position="359"/>
    </location>
</feature>
<dbReference type="Gene3D" id="2.90.10.10">
    <property type="entry name" value="Bulb-type lectin domain"/>
    <property type="match status" value="1"/>
</dbReference>
<dbReference type="PROSITE" id="PS50948">
    <property type="entry name" value="PAN"/>
    <property type="match status" value="2"/>
</dbReference>
<dbReference type="InterPro" id="IPR011009">
    <property type="entry name" value="Kinase-like_dom_sf"/>
</dbReference>
<keyword evidence="3" id="KW-1003">Cell membrane</keyword>
<dbReference type="PROSITE" id="PS00108">
    <property type="entry name" value="PROTEIN_KINASE_ST"/>
    <property type="match status" value="2"/>
</dbReference>
<dbReference type="InterPro" id="IPR036426">
    <property type="entry name" value="Bulb-type_lectin_dom_sf"/>
</dbReference>
<evidence type="ECO:0000256" key="16">
    <source>
        <dbReference type="ARBA" id="ARBA00023180"/>
    </source>
</evidence>
<dbReference type="GO" id="GO:0004674">
    <property type="term" value="F:protein serine/threonine kinase activity"/>
    <property type="evidence" value="ECO:0007669"/>
    <property type="project" value="UniProtKB-KW"/>
</dbReference>
<evidence type="ECO:0000256" key="15">
    <source>
        <dbReference type="ARBA" id="ARBA00023170"/>
    </source>
</evidence>
<keyword evidence="10 23" id="KW-0418">Kinase</keyword>
<keyword evidence="12 19" id="KW-1133">Transmembrane helix</keyword>
<evidence type="ECO:0000256" key="3">
    <source>
        <dbReference type="ARBA" id="ARBA00022475"/>
    </source>
</evidence>
<dbReference type="Gene3D" id="1.10.510.10">
    <property type="entry name" value="Transferase(Phosphotransferase) domain 1"/>
    <property type="match status" value="2"/>
</dbReference>
<evidence type="ECO:0000256" key="14">
    <source>
        <dbReference type="ARBA" id="ARBA00023157"/>
    </source>
</evidence>
<dbReference type="EMBL" id="CP039347">
    <property type="protein sequence ID" value="QCD85936.1"/>
    <property type="molecule type" value="Genomic_DNA"/>
</dbReference>
<evidence type="ECO:0000256" key="13">
    <source>
        <dbReference type="ARBA" id="ARBA00023136"/>
    </source>
</evidence>
<keyword evidence="8" id="KW-0677">Repeat</keyword>
<reference evidence="23 24" key="1">
    <citation type="submission" date="2019-04" db="EMBL/GenBank/DDBJ databases">
        <title>An improved genome assembly and genetic linkage map for asparagus bean, Vigna unguiculata ssp. sesquipedialis.</title>
        <authorList>
            <person name="Xia Q."/>
            <person name="Zhang R."/>
            <person name="Dong Y."/>
        </authorList>
    </citation>
    <scope>NUCLEOTIDE SEQUENCE [LARGE SCALE GENOMIC DNA]</scope>
    <source>
        <tissue evidence="23">Leaf</tissue>
    </source>
</reference>
<feature type="domain" description="Apple" evidence="22">
    <location>
        <begin position="909"/>
        <end position="976"/>
    </location>
</feature>
<dbReference type="EC" id="2.7.11.1" evidence="2"/>
<dbReference type="InterPro" id="IPR000719">
    <property type="entry name" value="Prot_kinase_dom"/>
</dbReference>
<accession>A0A4D6LBZ9</accession>
<dbReference type="InterPro" id="IPR001480">
    <property type="entry name" value="Bulb-type_lectin_dom"/>
</dbReference>
<evidence type="ECO:0000259" key="22">
    <source>
        <dbReference type="PROSITE" id="PS50948"/>
    </source>
</evidence>
<feature type="domain" description="Protein kinase" evidence="20">
    <location>
        <begin position="1072"/>
        <end position="1359"/>
    </location>
</feature>
<dbReference type="FunFam" id="1.10.510.10:FF:000060">
    <property type="entry name" value="G-type lectin S-receptor-like serine/threonine-protein kinase"/>
    <property type="match status" value="2"/>
</dbReference>
<keyword evidence="14" id="KW-1015">Disulfide bond</keyword>
<evidence type="ECO:0000313" key="23">
    <source>
        <dbReference type="EMBL" id="QCD85936.1"/>
    </source>
</evidence>
<dbReference type="FunFam" id="3.30.200.20:FF:000217">
    <property type="entry name" value="probable LRR receptor-like serine/threonine-protein kinase At1g53430"/>
    <property type="match status" value="1"/>
</dbReference>
<evidence type="ECO:0000256" key="9">
    <source>
        <dbReference type="ARBA" id="ARBA00022741"/>
    </source>
</evidence>
<dbReference type="Gene3D" id="3.30.200.20">
    <property type="entry name" value="Phosphorylase Kinase, domain 1"/>
    <property type="match status" value="2"/>
</dbReference>